<gene>
    <name evidence="2" type="ORF">GN277_20270</name>
</gene>
<dbReference type="Proteomes" id="UP000460412">
    <property type="component" value="Unassembled WGS sequence"/>
</dbReference>
<evidence type="ECO:0000259" key="1">
    <source>
        <dbReference type="Pfam" id="PF18765"/>
    </source>
</evidence>
<dbReference type="InterPro" id="IPR041633">
    <property type="entry name" value="Polbeta"/>
</dbReference>
<dbReference type="AlphaFoldDB" id="A0A7X3MJW1"/>
<dbReference type="Pfam" id="PF18765">
    <property type="entry name" value="Polbeta"/>
    <property type="match status" value="1"/>
</dbReference>
<dbReference type="InterPro" id="IPR043519">
    <property type="entry name" value="NT_sf"/>
</dbReference>
<accession>A0A7X3MJW1</accession>
<name>A0A7X3MJW1_9FIRM</name>
<dbReference type="EMBL" id="WUQX01000001">
    <property type="protein sequence ID" value="MXP77600.1"/>
    <property type="molecule type" value="Genomic_DNA"/>
</dbReference>
<dbReference type="SUPFAM" id="SSF81301">
    <property type="entry name" value="Nucleotidyltransferase"/>
    <property type="match status" value="1"/>
</dbReference>
<organism evidence="2 3">
    <name type="scientific">Sporofaciens musculi</name>
    <dbReference type="NCBI Taxonomy" id="2681861"/>
    <lineage>
        <taxon>Bacteria</taxon>
        <taxon>Bacillati</taxon>
        <taxon>Bacillota</taxon>
        <taxon>Clostridia</taxon>
        <taxon>Lachnospirales</taxon>
        <taxon>Lachnospiraceae</taxon>
        <taxon>Sporofaciens</taxon>
    </lineage>
</organism>
<evidence type="ECO:0000313" key="3">
    <source>
        <dbReference type="Proteomes" id="UP000460412"/>
    </source>
</evidence>
<dbReference type="Gene3D" id="3.30.460.10">
    <property type="entry name" value="Beta Polymerase, domain 2"/>
    <property type="match status" value="1"/>
</dbReference>
<proteinExistence type="predicted"/>
<reference evidence="2 3" key="1">
    <citation type="submission" date="2019-12" db="EMBL/GenBank/DDBJ databases">
        <title>Sporaefaciens musculi gen. nov., sp. nov., a novel bacterium isolated from the caecum of an obese mouse.</title>
        <authorList>
            <person name="Rasmussen T.S."/>
            <person name="Streidl T."/>
            <person name="Hitch T.C.A."/>
            <person name="Wortmann E."/>
            <person name="Deptula P."/>
            <person name="Hansen M."/>
            <person name="Nielsen D.S."/>
            <person name="Clavel T."/>
            <person name="Vogensen F.K."/>
        </authorList>
    </citation>
    <scope>NUCLEOTIDE SEQUENCE [LARGE SCALE GENOMIC DNA]</scope>
    <source>
        <strain evidence="2 3">WCA-9-b2</strain>
    </source>
</reference>
<evidence type="ECO:0000313" key="2">
    <source>
        <dbReference type="EMBL" id="MXP77600.1"/>
    </source>
</evidence>
<feature type="domain" description="Polymerase beta nucleotidyltransferase" evidence="1">
    <location>
        <begin position="42"/>
        <end position="118"/>
    </location>
</feature>
<sequence>MKKYNNYDLHFRFETKEGIHFQNIQYIHPLKQQLVHSYVICFEQEPNIKAAIIFGSSVEFGCHSFSDLDICIERYDTERGFRNYPQEYMEETDIVYLDAVGARLKEEIEKKGIVVFDREGIYV</sequence>
<protein>
    <recommendedName>
        <fullName evidence="1">Polymerase beta nucleotidyltransferase domain-containing protein</fullName>
    </recommendedName>
</protein>
<dbReference type="RefSeq" id="WP_159753041.1">
    <property type="nucleotide sequence ID" value="NZ_WUQX01000001.1"/>
</dbReference>
<keyword evidence="3" id="KW-1185">Reference proteome</keyword>
<comment type="caution">
    <text evidence="2">The sequence shown here is derived from an EMBL/GenBank/DDBJ whole genome shotgun (WGS) entry which is preliminary data.</text>
</comment>